<feature type="transmembrane region" description="Helical" evidence="1">
    <location>
        <begin position="230"/>
        <end position="250"/>
    </location>
</feature>
<evidence type="ECO:0000313" key="3">
    <source>
        <dbReference type="Proteomes" id="UP000192660"/>
    </source>
</evidence>
<keyword evidence="3" id="KW-1185">Reference proteome</keyword>
<feature type="transmembrane region" description="Helical" evidence="1">
    <location>
        <begin position="256"/>
        <end position="274"/>
    </location>
</feature>
<proteinExistence type="predicted"/>
<dbReference type="EMBL" id="FWWY01000001">
    <property type="protein sequence ID" value="SMC03466.1"/>
    <property type="molecule type" value="Genomic_DNA"/>
</dbReference>
<keyword evidence="1" id="KW-0472">Membrane</keyword>
<name>A0A1W1WB10_SULTA</name>
<feature type="transmembrane region" description="Helical" evidence="1">
    <location>
        <begin position="378"/>
        <end position="398"/>
    </location>
</feature>
<dbReference type="Gene3D" id="1.20.210.10">
    <property type="entry name" value="Cytochrome c oxidase-like, subunit I domain"/>
    <property type="match status" value="1"/>
</dbReference>
<organism evidence="2 3">
    <name type="scientific">Sulfobacillus thermosulfidooxidans (strain DSM 9293 / VKM B-1269 / AT-1)</name>
    <dbReference type="NCBI Taxonomy" id="929705"/>
    <lineage>
        <taxon>Bacteria</taxon>
        <taxon>Bacillati</taxon>
        <taxon>Bacillota</taxon>
        <taxon>Clostridia</taxon>
        <taxon>Eubacteriales</taxon>
        <taxon>Clostridiales Family XVII. Incertae Sedis</taxon>
        <taxon>Sulfobacillus</taxon>
    </lineage>
</organism>
<gene>
    <name evidence="2" type="ORF">SAMN00768000_1101</name>
</gene>
<evidence type="ECO:0000256" key="1">
    <source>
        <dbReference type="SAM" id="Phobius"/>
    </source>
</evidence>
<evidence type="ECO:0000313" key="2">
    <source>
        <dbReference type="EMBL" id="SMC03466.1"/>
    </source>
</evidence>
<reference evidence="3" key="1">
    <citation type="submission" date="2017-04" db="EMBL/GenBank/DDBJ databases">
        <authorList>
            <person name="Varghese N."/>
            <person name="Submissions S."/>
        </authorList>
    </citation>
    <scope>NUCLEOTIDE SEQUENCE [LARGE SCALE GENOMIC DNA]</scope>
    <source>
        <strain evidence="3">DSM 9293</strain>
    </source>
</reference>
<feature type="transmembrane region" description="Helical" evidence="1">
    <location>
        <begin position="323"/>
        <end position="343"/>
    </location>
</feature>
<keyword evidence="1" id="KW-1133">Transmembrane helix</keyword>
<sequence length="436" mass="47687">MRRVQGSRWIMQYFAVAVASLVLAEGILTTKWASPLANIGNAGVLVAVHLTTIGFLTLVMLGALHQFVPVLTKKDLAYPVLSGFTLILVSLGLFGMIAGFLALPGTVPGGIFPPIPWILPMGGALVVVGVVLAVMNMWVTMGRAWPWTLSTWFVASGLFFVMLTVLAGLFLALSLAVPTWFTPQQVQVMGGRGLAAHVVGGVAGWLTLTAMGVSYKLFAMFTLSEERQGLWGWTAYVATSIGIMTVWVARWLGTNVVAQVGWFLILLGLVSYLWDMRVLFRQRKRRHLELNTRYAVIPLGFLVLVVLGGLLVRLGGMVTRWDIALAFLAVYGWLGGLVLTQLYKIVPFLTWLTHFGTRLGTGRPPRVQELVNESRDHYAFLLYFAAIAVGTVSLGWGWTGVFRGAMFAAEVATCDIGRALYHGAHPRKDQKSFAVF</sequence>
<feature type="transmembrane region" description="Helical" evidence="1">
    <location>
        <begin position="151"/>
        <end position="174"/>
    </location>
</feature>
<dbReference type="Proteomes" id="UP000192660">
    <property type="component" value="Unassembled WGS sequence"/>
</dbReference>
<feature type="transmembrane region" description="Helical" evidence="1">
    <location>
        <begin position="115"/>
        <end position="139"/>
    </location>
</feature>
<dbReference type="AlphaFoldDB" id="A0A1W1WB10"/>
<feature type="transmembrane region" description="Helical" evidence="1">
    <location>
        <begin position="194"/>
        <end position="218"/>
    </location>
</feature>
<accession>A0A1W1WB10</accession>
<dbReference type="OrthoDB" id="5245199at2"/>
<dbReference type="RefSeq" id="WP_020375154.1">
    <property type="nucleotide sequence ID" value="NZ_FWWY01000001.1"/>
</dbReference>
<feature type="transmembrane region" description="Helical" evidence="1">
    <location>
        <begin position="76"/>
        <end position="103"/>
    </location>
</feature>
<dbReference type="InterPro" id="IPR036927">
    <property type="entry name" value="Cyt_c_oxase-like_su1_sf"/>
</dbReference>
<protein>
    <submittedName>
        <fullName evidence="2">Uncharacterized protein</fullName>
    </submittedName>
</protein>
<feature type="transmembrane region" description="Helical" evidence="1">
    <location>
        <begin position="294"/>
        <end position="311"/>
    </location>
</feature>
<feature type="transmembrane region" description="Helical" evidence="1">
    <location>
        <begin position="42"/>
        <end position="64"/>
    </location>
</feature>
<keyword evidence="1" id="KW-0812">Transmembrane</keyword>